<dbReference type="Proteomes" id="UP000003688">
    <property type="component" value="Unassembled WGS sequence"/>
</dbReference>
<dbReference type="STRING" id="320771.Cflav_PD4304"/>
<keyword evidence="3" id="KW-1185">Reference proteome</keyword>
<feature type="domain" description="Cytochrome C Planctomycete-type" evidence="1">
    <location>
        <begin position="39"/>
        <end position="80"/>
    </location>
</feature>
<gene>
    <name evidence="2" type="ORF">Cflav_PD4304</name>
</gene>
<dbReference type="EMBL" id="ABOX02000009">
    <property type="protein sequence ID" value="EEF61625.1"/>
    <property type="molecule type" value="Genomic_DNA"/>
</dbReference>
<feature type="non-terminal residue" evidence="2">
    <location>
        <position position="81"/>
    </location>
</feature>
<dbReference type="AlphaFoldDB" id="B9XEW5"/>
<sequence length="81" mass="8869" precursor="true">MKKSLFIVAVMTCFGTWHSQAETKVDFAKDIQPILQQNCVKCHGPEKQKGDLRLDSKADAMKGGKDGVVIVAGQADKSDLY</sequence>
<protein>
    <recommendedName>
        <fullName evidence="1">Cytochrome C Planctomycete-type domain-containing protein</fullName>
    </recommendedName>
</protein>
<dbReference type="PANTHER" id="PTHR35889:SF3">
    <property type="entry name" value="F-BOX DOMAIN-CONTAINING PROTEIN"/>
    <property type="match status" value="1"/>
</dbReference>
<organism evidence="2 3">
    <name type="scientific">Pedosphaera parvula (strain Ellin514)</name>
    <dbReference type="NCBI Taxonomy" id="320771"/>
    <lineage>
        <taxon>Bacteria</taxon>
        <taxon>Pseudomonadati</taxon>
        <taxon>Verrucomicrobiota</taxon>
        <taxon>Pedosphaerae</taxon>
        <taxon>Pedosphaerales</taxon>
        <taxon>Pedosphaeraceae</taxon>
        <taxon>Pedosphaera</taxon>
    </lineage>
</organism>
<dbReference type="Pfam" id="PF07635">
    <property type="entry name" value="PSCyt1"/>
    <property type="match status" value="1"/>
</dbReference>
<dbReference type="PANTHER" id="PTHR35889">
    <property type="entry name" value="CYCLOINULO-OLIGOSACCHARIDE FRUCTANOTRANSFERASE-RELATED"/>
    <property type="match status" value="1"/>
</dbReference>
<dbReference type="RefSeq" id="WP_007414517.1">
    <property type="nucleotide sequence ID" value="NZ_ABOX02000009.1"/>
</dbReference>
<evidence type="ECO:0000259" key="1">
    <source>
        <dbReference type="Pfam" id="PF07635"/>
    </source>
</evidence>
<dbReference type="InterPro" id="IPR011429">
    <property type="entry name" value="Cyt_c_Planctomycete-type"/>
</dbReference>
<evidence type="ECO:0000313" key="3">
    <source>
        <dbReference type="Proteomes" id="UP000003688"/>
    </source>
</evidence>
<name>B9XEW5_PEDPL</name>
<evidence type="ECO:0000313" key="2">
    <source>
        <dbReference type="EMBL" id="EEF61625.1"/>
    </source>
</evidence>
<proteinExistence type="predicted"/>
<comment type="caution">
    <text evidence="2">The sequence shown here is derived from an EMBL/GenBank/DDBJ whole genome shotgun (WGS) entry which is preliminary data.</text>
</comment>
<accession>B9XEW5</accession>
<reference evidence="2 3" key="1">
    <citation type="journal article" date="2011" name="J. Bacteriol.">
        <title>Genome sequence of 'Pedosphaera parvula' Ellin514, an aerobic Verrucomicrobial isolate from pasture soil.</title>
        <authorList>
            <person name="Kant R."/>
            <person name="van Passel M.W."/>
            <person name="Sangwan P."/>
            <person name="Palva A."/>
            <person name="Lucas S."/>
            <person name="Copeland A."/>
            <person name="Lapidus A."/>
            <person name="Glavina Del Rio T."/>
            <person name="Dalin E."/>
            <person name="Tice H."/>
            <person name="Bruce D."/>
            <person name="Goodwin L."/>
            <person name="Pitluck S."/>
            <person name="Chertkov O."/>
            <person name="Larimer F.W."/>
            <person name="Land M.L."/>
            <person name="Hauser L."/>
            <person name="Brettin T.S."/>
            <person name="Detter J.C."/>
            <person name="Han S."/>
            <person name="de Vos W.M."/>
            <person name="Janssen P.H."/>
            <person name="Smidt H."/>
        </authorList>
    </citation>
    <scope>NUCLEOTIDE SEQUENCE [LARGE SCALE GENOMIC DNA]</scope>
    <source>
        <strain evidence="2 3">Ellin514</strain>
    </source>
</reference>